<evidence type="ECO:0000313" key="3">
    <source>
        <dbReference type="Proteomes" id="UP000002207"/>
    </source>
</evidence>
<feature type="compositionally biased region" description="Basic residues" evidence="1">
    <location>
        <begin position="1"/>
        <end position="10"/>
    </location>
</feature>
<dbReference type="Proteomes" id="UP000002207">
    <property type="component" value="Chromosome"/>
</dbReference>
<feature type="region of interest" description="Disordered" evidence="1">
    <location>
        <begin position="1"/>
        <end position="53"/>
    </location>
</feature>
<reference evidence="2 3" key="1">
    <citation type="journal article" date="2009" name="Appl. Environ. Microbiol.">
        <title>Three genomes from the phylum Acidobacteria provide insight into the lifestyles of these microorganisms in soils.</title>
        <authorList>
            <person name="Ward N.L."/>
            <person name="Challacombe J.F."/>
            <person name="Janssen P.H."/>
            <person name="Henrissat B."/>
            <person name="Coutinho P.M."/>
            <person name="Wu M."/>
            <person name="Xie G."/>
            <person name="Haft D.H."/>
            <person name="Sait M."/>
            <person name="Badger J."/>
            <person name="Barabote R.D."/>
            <person name="Bradley B."/>
            <person name="Brettin T.S."/>
            <person name="Brinkac L.M."/>
            <person name="Bruce D."/>
            <person name="Creasy T."/>
            <person name="Daugherty S.C."/>
            <person name="Davidsen T.M."/>
            <person name="DeBoy R.T."/>
            <person name="Detter J.C."/>
            <person name="Dodson R.J."/>
            <person name="Durkin A.S."/>
            <person name="Ganapathy A."/>
            <person name="Gwinn-Giglio M."/>
            <person name="Han C.S."/>
            <person name="Khouri H."/>
            <person name="Kiss H."/>
            <person name="Kothari S.P."/>
            <person name="Madupu R."/>
            <person name="Nelson K.E."/>
            <person name="Nelson W.C."/>
            <person name="Paulsen I."/>
            <person name="Penn K."/>
            <person name="Ren Q."/>
            <person name="Rosovitz M.J."/>
            <person name="Selengut J.D."/>
            <person name="Shrivastava S."/>
            <person name="Sullivan S.A."/>
            <person name="Tapia R."/>
            <person name="Thompson L.S."/>
            <person name="Watkins K.L."/>
            <person name="Yang Q."/>
            <person name="Yu C."/>
            <person name="Zafar N."/>
            <person name="Zhou L."/>
            <person name="Kuske C.R."/>
        </authorList>
    </citation>
    <scope>NUCLEOTIDE SEQUENCE [LARGE SCALE GENOMIC DNA]</scope>
    <source>
        <strain evidence="3">ATCC 51196 / DSM 11244 / BCRC 80197 / JCM 7670 / NBRC 15755 / NCIMB 13165 / 161</strain>
    </source>
</reference>
<dbReference type="KEGG" id="aca:ACP_2877"/>
<name>C1F3T8_ACIC5</name>
<dbReference type="AlphaFoldDB" id="C1F3T8"/>
<dbReference type="HOGENOM" id="CLU_3057459_0_0_0"/>
<accession>C1F3T8</accession>
<evidence type="ECO:0000256" key="1">
    <source>
        <dbReference type="SAM" id="MobiDB-lite"/>
    </source>
</evidence>
<organism evidence="2 3">
    <name type="scientific">Acidobacterium capsulatum (strain ATCC 51196 / DSM 11244 / BCRC 80197 / JCM 7670 / NBRC 15755 / NCIMB 13165 / 161)</name>
    <dbReference type="NCBI Taxonomy" id="240015"/>
    <lineage>
        <taxon>Bacteria</taxon>
        <taxon>Pseudomonadati</taxon>
        <taxon>Acidobacteriota</taxon>
        <taxon>Terriglobia</taxon>
        <taxon>Terriglobales</taxon>
        <taxon>Acidobacteriaceae</taxon>
        <taxon>Acidobacterium</taxon>
    </lineage>
</organism>
<gene>
    <name evidence="2" type="ordered locus">ACP_2877</name>
</gene>
<evidence type="ECO:0000313" key="2">
    <source>
        <dbReference type="EMBL" id="ACO31345.1"/>
    </source>
</evidence>
<protein>
    <submittedName>
        <fullName evidence="2">Uncharacterized protein</fullName>
    </submittedName>
</protein>
<keyword evidence="3" id="KW-1185">Reference proteome</keyword>
<dbReference type="InParanoid" id="C1F3T8"/>
<dbReference type="EMBL" id="CP001472">
    <property type="protein sequence ID" value="ACO31345.1"/>
    <property type="molecule type" value="Genomic_DNA"/>
</dbReference>
<sequence>MMKQQYRRRTGIAASSAASGTSLRIYSGTSSSGEPAKPGQPRVCGKIEGLQST</sequence>
<feature type="compositionally biased region" description="Low complexity" evidence="1">
    <location>
        <begin position="11"/>
        <end position="24"/>
    </location>
</feature>
<proteinExistence type="predicted"/>